<dbReference type="GO" id="GO:0008616">
    <property type="term" value="P:tRNA queuosine(34) biosynthetic process"/>
    <property type="evidence" value="ECO:0007669"/>
    <property type="project" value="UniProtKB-UniRule"/>
</dbReference>
<evidence type="ECO:0000256" key="5">
    <source>
        <dbReference type="HAMAP-Rule" id="MF_00113"/>
    </source>
</evidence>
<dbReference type="EMBL" id="PHFL01000075">
    <property type="protein sequence ID" value="RFM22809.1"/>
    <property type="molecule type" value="Genomic_DNA"/>
</dbReference>
<reference evidence="6 7" key="1">
    <citation type="journal article" date="2011" name="ISME J.">
        <title>Community ecology of hot spring cyanobacterial mats: predominant populations and their functional potential.</title>
        <authorList>
            <person name="Klatt C.G."/>
            <person name="Wood J.M."/>
            <person name="Rusch D.B."/>
            <person name="Bateson M.M."/>
            <person name="Hamamura N."/>
            <person name="Heidelberg J.F."/>
            <person name="Grossman A.R."/>
            <person name="Bhaya D."/>
            <person name="Cohan F.M."/>
            <person name="Kuhl M."/>
            <person name="Bryant D.A."/>
            <person name="Ward D.M."/>
        </authorList>
    </citation>
    <scope>NUCLEOTIDE SEQUENCE [LARGE SCALE GENOMIC DNA]</scope>
    <source>
        <strain evidence="6">OS</strain>
    </source>
</reference>
<dbReference type="GO" id="GO:0005737">
    <property type="term" value="C:cytoplasm"/>
    <property type="evidence" value="ECO:0007669"/>
    <property type="project" value="UniProtKB-SubCell"/>
</dbReference>
<comment type="caution">
    <text evidence="6">The sequence shown here is derived from an EMBL/GenBank/DDBJ whole genome shotgun (WGS) entry which is preliminary data.</text>
</comment>
<dbReference type="FunFam" id="2.40.10.240:FF:000002">
    <property type="entry name" value="S-adenosylmethionine:tRNA ribosyltransferase-isomerase"/>
    <property type="match status" value="1"/>
</dbReference>
<dbReference type="InterPro" id="IPR042118">
    <property type="entry name" value="QueA_dom1"/>
</dbReference>
<dbReference type="NCBIfam" id="TIGR00113">
    <property type="entry name" value="queA"/>
    <property type="match status" value="1"/>
</dbReference>
<dbReference type="InterPro" id="IPR003699">
    <property type="entry name" value="QueA"/>
</dbReference>
<dbReference type="Proteomes" id="UP000266389">
    <property type="component" value="Unassembled WGS sequence"/>
</dbReference>
<dbReference type="HAMAP" id="MF_00113">
    <property type="entry name" value="QueA"/>
    <property type="match status" value="1"/>
</dbReference>
<dbReference type="NCBIfam" id="NF001140">
    <property type="entry name" value="PRK00147.1"/>
    <property type="match status" value="1"/>
</dbReference>
<evidence type="ECO:0000256" key="3">
    <source>
        <dbReference type="ARBA" id="ARBA00022691"/>
    </source>
</evidence>
<keyword evidence="6" id="KW-0413">Isomerase</keyword>
<sequence>MRLSEFRYPLTKSAIATVPKEPRDKCRLMVLDRRKKTITDAKFTDIVDYLQKGDVLVVNDTKVFPAKLYGHKEKTSAKIEVFLLRELNKQAGLWDVLVEPARKVRVGNKIYFPEDLVAEVVDNTTSRGRTIRFLNPEVDIFQVVERIGQMPIPPYIKREPDEKDKERYQTVYARVPGAVVAPASGLHFTIELLNKIKRKGVEILSLTLHSGLGTFRPVEVEDISKHKMESEYYNLPYSTAQRINEVKTERSGRVVAVGTSVLRVIEANATVEGRIKFGEGWTDKFIYPPYDFKVVDMLITNFQQPETTPLMAVSAFAGHEFLMKAYRQALKTGYRFLAYGDAMLIY</sequence>
<evidence type="ECO:0000256" key="1">
    <source>
        <dbReference type="ARBA" id="ARBA00022490"/>
    </source>
</evidence>
<dbReference type="Pfam" id="PF02547">
    <property type="entry name" value="Queuosine_synth"/>
    <property type="match status" value="1"/>
</dbReference>
<keyword evidence="2 5" id="KW-0808">Transferase</keyword>
<dbReference type="PANTHER" id="PTHR30307">
    <property type="entry name" value="S-ADENOSYLMETHIONINE:TRNA RIBOSYLTRANSFERASE-ISOMERASE"/>
    <property type="match status" value="1"/>
</dbReference>
<evidence type="ECO:0000313" key="7">
    <source>
        <dbReference type="Proteomes" id="UP000266389"/>
    </source>
</evidence>
<dbReference type="InterPro" id="IPR042119">
    <property type="entry name" value="QueA_dom2"/>
</dbReference>
<dbReference type="Gene3D" id="2.40.10.240">
    <property type="entry name" value="QueA-like"/>
    <property type="match status" value="1"/>
</dbReference>
<name>A0A395LVS0_9BACT</name>
<evidence type="ECO:0000313" key="6">
    <source>
        <dbReference type="EMBL" id="RFM22809.1"/>
    </source>
</evidence>
<evidence type="ECO:0000256" key="2">
    <source>
        <dbReference type="ARBA" id="ARBA00022679"/>
    </source>
</evidence>
<dbReference type="InterPro" id="IPR036100">
    <property type="entry name" value="QueA_sf"/>
</dbReference>
<dbReference type="AlphaFoldDB" id="A0A395LVS0"/>
<comment type="similarity">
    <text evidence="5">Belongs to the QueA family.</text>
</comment>
<dbReference type="SUPFAM" id="SSF111337">
    <property type="entry name" value="QueA-like"/>
    <property type="match status" value="1"/>
</dbReference>
<comment type="subcellular location">
    <subcellularLocation>
        <location evidence="5">Cytoplasm</location>
    </subcellularLocation>
</comment>
<keyword evidence="6" id="KW-0328">Glycosyltransferase</keyword>
<accession>A0A395LVS0</accession>
<keyword evidence="4 5" id="KW-0671">Queuosine biosynthesis</keyword>
<dbReference type="GO" id="GO:0051075">
    <property type="term" value="F:S-adenosylmethionine:tRNA ribosyltransferase-isomerase activity"/>
    <property type="evidence" value="ECO:0007669"/>
    <property type="project" value="UniProtKB-EC"/>
</dbReference>
<keyword evidence="3 5" id="KW-0949">S-adenosyl-L-methionine</keyword>
<gene>
    <name evidence="5 6" type="primary">queA</name>
    <name evidence="6" type="ORF">D0433_14365</name>
</gene>
<dbReference type="EC" id="2.4.99.17" evidence="5"/>
<comment type="subunit">
    <text evidence="5">Monomer.</text>
</comment>
<comment type="function">
    <text evidence="5">Transfers and isomerizes the ribose moiety from AdoMet to the 7-aminomethyl group of 7-deazaguanine (preQ1-tRNA) to give epoxyqueuosine (oQ-tRNA).</text>
</comment>
<protein>
    <recommendedName>
        <fullName evidence="5">S-adenosylmethionine:tRNA ribosyltransferase-isomerase</fullName>
        <ecNumber evidence="5">2.4.99.17</ecNumber>
    </recommendedName>
    <alternativeName>
        <fullName evidence="5">Queuosine biosynthesis protein QueA</fullName>
    </alternativeName>
</protein>
<comment type="pathway">
    <text evidence="5">tRNA modification; tRNA-queuosine biosynthesis.</text>
</comment>
<keyword evidence="1 5" id="KW-0963">Cytoplasm</keyword>
<comment type="catalytic activity">
    <reaction evidence="5">
        <text>7-aminomethyl-7-carbaguanosine(34) in tRNA + S-adenosyl-L-methionine = epoxyqueuosine(34) in tRNA + adenine + L-methionine + 2 H(+)</text>
        <dbReference type="Rhea" id="RHEA:32155"/>
        <dbReference type="Rhea" id="RHEA-COMP:10342"/>
        <dbReference type="Rhea" id="RHEA-COMP:18582"/>
        <dbReference type="ChEBI" id="CHEBI:15378"/>
        <dbReference type="ChEBI" id="CHEBI:16708"/>
        <dbReference type="ChEBI" id="CHEBI:57844"/>
        <dbReference type="ChEBI" id="CHEBI:59789"/>
        <dbReference type="ChEBI" id="CHEBI:82833"/>
        <dbReference type="ChEBI" id="CHEBI:194443"/>
        <dbReference type="EC" id="2.4.99.17"/>
    </reaction>
</comment>
<dbReference type="UniPathway" id="UPA00392"/>
<dbReference type="PANTHER" id="PTHR30307:SF0">
    <property type="entry name" value="S-ADENOSYLMETHIONINE:TRNA RIBOSYLTRANSFERASE-ISOMERASE"/>
    <property type="match status" value="1"/>
</dbReference>
<evidence type="ECO:0000256" key="4">
    <source>
        <dbReference type="ARBA" id="ARBA00022785"/>
    </source>
</evidence>
<organism evidence="6 7">
    <name type="scientific">Candidatus Thermochlorobacter aerophilus</name>
    <dbReference type="NCBI Taxonomy" id="1868324"/>
    <lineage>
        <taxon>Bacteria</taxon>
        <taxon>Pseudomonadati</taxon>
        <taxon>Chlorobiota</taxon>
        <taxon>Chlorobiia</taxon>
        <taxon>Chlorobiales</taxon>
        <taxon>Candidatus Thermochlorobacteriaceae</taxon>
        <taxon>Candidatus Thermochlorobacter</taxon>
    </lineage>
</organism>
<dbReference type="Gene3D" id="3.40.1780.10">
    <property type="entry name" value="QueA-like"/>
    <property type="match status" value="1"/>
</dbReference>
<proteinExistence type="inferred from homology"/>